<gene>
    <name evidence="1" type="ORF">ACFQJ9_09895</name>
</gene>
<dbReference type="EMBL" id="JBHTAR010000011">
    <property type="protein sequence ID" value="MFC7199718.1"/>
    <property type="molecule type" value="Genomic_DNA"/>
</dbReference>
<reference evidence="1 2" key="1">
    <citation type="journal article" date="2019" name="Int. J. Syst. Evol. Microbiol.">
        <title>The Global Catalogue of Microorganisms (GCM) 10K type strain sequencing project: providing services to taxonomists for standard genome sequencing and annotation.</title>
        <authorList>
            <consortium name="The Broad Institute Genomics Platform"/>
            <consortium name="The Broad Institute Genome Sequencing Center for Infectious Disease"/>
            <person name="Wu L."/>
            <person name="Ma J."/>
        </authorList>
    </citation>
    <scope>NUCLEOTIDE SEQUENCE [LARGE SCALE GENOMIC DNA]</scope>
    <source>
        <strain evidence="1 2">XZGYJ-43</strain>
    </source>
</reference>
<sequence length="60" mass="6650">MSHEHGLEAGDEIRDIGFGELSTVREVGEEGDVFWEADRKDGESANQVAARLESGRYEIV</sequence>
<accession>A0ABD5Z3Y9</accession>
<evidence type="ECO:0000313" key="1">
    <source>
        <dbReference type="EMBL" id="MFC7199718.1"/>
    </source>
</evidence>
<dbReference type="Proteomes" id="UP001596447">
    <property type="component" value="Unassembled WGS sequence"/>
</dbReference>
<comment type="caution">
    <text evidence="1">The sequence shown here is derived from an EMBL/GenBank/DDBJ whole genome shotgun (WGS) entry which is preliminary data.</text>
</comment>
<organism evidence="1 2">
    <name type="scientific">Halospeciosus flavus</name>
    <dbReference type="NCBI Taxonomy" id="3032283"/>
    <lineage>
        <taxon>Archaea</taxon>
        <taxon>Methanobacteriati</taxon>
        <taxon>Methanobacteriota</taxon>
        <taxon>Stenosarchaea group</taxon>
        <taxon>Halobacteria</taxon>
        <taxon>Halobacteriales</taxon>
        <taxon>Halobacteriaceae</taxon>
        <taxon>Halospeciosus</taxon>
    </lineage>
</organism>
<keyword evidence="2" id="KW-1185">Reference proteome</keyword>
<evidence type="ECO:0000313" key="2">
    <source>
        <dbReference type="Proteomes" id="UP001596447"/>
    </source>
</evidence>
<dbReference type="AlphaFoldDB" id="A0ABD5Z3Y9"/>
<dbReference type="RefSeq" id="WP_279529645.1">
    <property type="nucleotide sequence ID" value="NZ_CP122312.1"/>
</dbReference>
<name>A0ABD5Z3Y9_9EURY</name>
<proteinExistence type="predicted"/>
<protein>
    <submittedName>
        <fullName evidence="1">Uncharacterized protein</fullName>
    </submittedName>
</protein>